<keyword evidence="7" id="KW-0378">Hydrolase</keyword>
<comment type="caution">
    <text evidence="14">The sequence shown here is derived from an EMBL/GenBank/DDBJ whole genome shotgun (WGS) entry which is preliminary data.</text>
</comment>
<gene>
    <name evidence="14" type="ORF">HDU87_006920</name>
</gene>
<dbReference type="FunFam" id="3.40.630.10:FF:000084">
    <property type="entry name" value="Carboxypeptidase B2"/>
    <property type="match status" value="1"/>
</dbReference>
<evidence type="ECO:0000256" key="12">
    <source>
        <dbReference type="SAM" id="SignalP"/>
    </source>
</evidence>
<dbReference type="SUPFAM" id="SSF54897">
    <property type="entry name" value="Protease propeptides/inhibitors"/>
    <property type="match status" value="1"/>
</dbReference>
<evidence type="ECO:0000256" key="11">
    <source>
        <dbReference type="SAM" id="MobiDB-lite"/>
    </source>
</evidence>
<dbReference type="Gene3D" id="3.40.630.10">
    <property type="entry name" value="Zn peptidases"/>
    <property type="match status" value="1"/>
</dbReference>
<evidence type="ECO:0000259" key="13">
    <source>
        <dbReference type="PROSITE" id="PS52035"/>
    </source>
</evidence>
<keyword evidence="8" id="KW-0862">Zinc</keyword>
<dbReference type="GO" id="GO:0006508">
    <property type="term" value="P:proteolysis"/>
    <property type="evidence" value="ECO:0007669"/>
    <property type="project" value="UniProtKB-KW"/>
</dbReference>
<evidence type="ECO:0000256" key="4">
    <source>
        <dbReference type="ARBA" id="ARBA00022670"/>
    </source>
</evidence>
<evidence type="ECO:0000313" key="15">
    <source>
        <dbReference type="Proteomes" id="UP001212152"/>
    </source>
</evidence>
<comment type="cofactor">
    <cofactor evidence="1">
        <name>Zn(2+)</name>
        <dbReference type="ChEBI" id="CHEBI:29105"/>
    </cofactor>
</comment>
<dbReference type="InterPro" id="IPR057246">
    <property type="entry name" value="CARBOXYPEPT_ZN_1"/>
</dbReference>
<evidence type="ECO:0000256" key="9">
    <source>
        <dbReference type="ARBA" id="ARBA00023049"/>
    </source>
</evidence>
<dbReference type="PANTHER" id="PTHR11705">
    <property type="entry name" value="PROTEASE FAMILY M14 CARBOXYPEPTIDASE A,B"/>
    <property type="match status" value="1"/>
</dbReference>
<evidence type="ECO:0000256" key="5">
    <source>
        <dbReference type="ARBA" id="ARBA00022723"/>
    </source>
</evidence>
<dbReference type="InterPro" id="IPR000834">
    <property type="entry name" value="Peptidase_M14"/>
</dbReference>
<evidence type="ECO:0000256" key="7">
    <source>
        <dbReference type="ARBA" id="ARBA00022801"/>
    </source>
</evidence>
<feature type="region of interest" description="Disordered" evidence="11">
    <location>
        <begin position="273"/>
        <end position="297"/>
    </location>
</feature>
<feature type="signal peptide" evidence="12">
    <location>
        <begin position="1"/>
        <end position="26"/>
    </location>
</feature>
<evidence type="ECO:0000313" key="14">
    <source>
        <dbReference type="EMBL" id="KAJ3174804.1"/>
    </source>
</evidence>
<dbReference type="GO" id="GO:0005615">
    <property type="term" value="C:extracellular space"/>
    <property type="evidence" value="ECO:0007669"/>
    <property type="project" value="TreeGrafter"/>
</dbReference>
<dbReference type="PANTHER" id="PTHR11705:SF143">
    <property type="entry name" value="SLL0236 PROTEIN"/>
    <property type="match status" value="1"/>
</dbReference>
<dbReference type="Proteomes" id="UP001212152">
    <property type="component" value="Unassembled WGS sequence"/>
</dbReference>
<dbReference type="SUPFAM" id="SSF53187">
    <property type="entry name" value="Zn-dependent exopeptidases"/>
    <property type="match status" value="1"/>
</dbReference>
<keyword evidence="9" id="KW-0482">Metalloprotease</keyword>
<organism evidence="14 15">
    <name type="scientific">Geranomyces variabilis</name>
    <dbReference type="NCBI Taxonomy" id="109894"/>
    <lineage>
        <taxon>Eukaryota</taxon>
        <taxon>Fungi</taxon>
        <taxon>Fungi incertae sedis</taxon>
        <taxon>Chytridiomycota</taxon>
        <taxon>Chytridiomycota incertae sedis</taxon>
        <taxon>Chytridiomycetes</taxon>
        <taxon>Spizellomycetales</taxon>
        <taxon>Powellomycetaceae</taxon>
        <taxon>Geranomyces</taxon>
    </lineage>
</organism>
<evidence type="ECO:0000256" key="6">
    <source>
        <dbReference type="ARBA" id="ARBA00022729"/>
    </source>
</evidence>
<keyword evidence="4" id="KW-0645">Protease</keyword>
<dbReference type="EMBL" id="JADGJQ010000060">
    <property type="protein sequence ID" value="KAJ3174804.1"/>
    <property type="molecule type" value="Genomic_DNA"/>
</dbReference>
<evidence type="ECO:0000256" key="2">
    <source>
        <dbReference type="ARBA" id="ARBA00005988"/>
    </source>
</evidence>
<sequence length="440" mass="48793">MVVFRPLAVVAVVAAALCDLIATTFAAPIYHTSAVPALRSYQGHQLVQLQIPDDSKTGEILKLLQDEFDVWDVQPSHIDFRLPAGVELDFASIPALAESKIHVVHDNIQSLIDADRASRLPLDPLLPRQADSPATVDWFGDYHQLDEIVQWYQNLTATYPNLVTFLPSIGKTVEGRDIFAATITGANTTGATKPQFFFQGLVHAREWISGSTVQWLSNQLVQGYAADPSLLDSTEFIFVPVVNPDGYDYTWTTDRLWRKNRALPSGVDLNRNYDDHWGQGGSSPDPTSDTYMGPSAASEPETQAVSAFFLSFPNLVGAIDFHSYSQLVLRPYGWTFAPAPDETLNKQAGDGIAATILSVNQMQYVSEPSTDLYPTSGTSTDFWYTQRRIYSFCIELRPNMTGQGFLLDRTQIVPTSQEIWSSVLWWVGFVKGNPLPVPPL</sequence>
<name>A0AAD5TEU5_9FUNG</name>
<keyword evidence="6 12" id="KW-0732">Signal</keyword>
<comment type="similarity">
    <text evidence="2 10">Belongs to the peptidase M14 family.</text>
</comment>
<evidence type="ECO:0000256" key="10">
    <source>
        <dbReference type="PROSITE-ProRule" id="PRU01379"/>
    </source>
</evidence>
<evidence type="ECO:0000256" key="1">
    <source>
        <dbReference type="ARBA" id="ARBA00001947"/>
    </source>
</evidence>
<dbReference type="AlphaFoldDB" id="A0AAD5TEU5"/>
<feature type="active site" description="Proton donor/acceptor" evidence="10">
    <location>
        <position position="395"/>
    </location>
</feature>
<dbReference type="GO" id="GO:0008270">
    <property type="term" value="F:zinc ion binding"/>
    <property type="evidence" value="ECO:0007669"/>
    <property type="project" value="InterPro"/>
</dbReference>
<dbReference type="PROSITE" id="PS52035">
    <property type="entry name" value="PEPTIDASE_M14"/>
    <property type="match status" value="1"/>
</dbReference>
<accession>A0AAD5TEU5</accession>
<dbReference type="CDD" id="cd03860">
    <property type="entry name" value="M14_CP_A-B_like"/>
    <property type="match status" value="1"/>
</dbReference>
<keyword evidence="5" id="KW-0479">Metal-binding</keyword>
<dbReference type="PROSITE" id="PS00132">
    <property type="entry name" value="CARBOXYPEPT_ZN_1"/>
    <property type="match status" value="1"/>
</dbReference>
<keyword evidence="15" id="KW-1185">Reference proteome</keyword>
<reference evidence="14" key="1">
    <citation type="submission" date="2020-05" db="EMBL/GenBank/DDBJ databases">
        <title>Phylogenomic resolution of chytrid fungi.</title>
        <authorList>
            <person name="Stajich J.E."/>
            <person name="Amses K."/>
            <person name="Simmons R."/>
            <person name="Seto K."/>
            <person name="Myers J."/>
            <person name="Bonds A."/>
            <person name="Quandt C.A."/>
            <person name="Barry K."/>
            <person name="Liu P."/>
            <person name="Grigoriev I."/>
            <person name="Longcore J.E."/>
            <person name="James T.Y."/>
        </authorList>
    </citation>
    <scope>NUCLEOTIDE SEQUENCE</scope>
    <source>
        <strain evidence="14">JEL0379</strain>
    </source>
</reference>
<dbReference type="GO" id="GO:0004181">
    <property type="term" value="F:metallocarboxypeptidase activity"/>
    <property type="evidence" value="ECO:0007669"/>
    <property type="project" value="InterPro"/>
</dbReference>
<evidence type="ECO:0000256" key="3">
    <source>
        <dbReference type="ARBA" id="ARBA00022645"/>
    </source>
</evidence>
<keyword evidence="3" id="KW-0121">Carboxypeptidase</keyword>
<evidence type="ECO:0000256" key="8">
    <source>
        <dbReference type="ARBA" id="ARBA00022833"/>
    </source>
</evidence>
<feature type="domain" description="Peptidase M14" evidence="13">
    <location>
        <begin position="141"/>
        <end position="430"/>
    </location>
</feature>
<dbReference type="SMART" id="SM00631">
    <property type="entry name" value="Zn_pept"/>
    <property type="match status" value="1"/>
</dbReference>
<dbReference type="Pfam" id="PF00246">
    <property type="entry name" value="Peptidase_M14"/>
    <property type="match status" value="1"/>
</dbReference>
<feature type="chain" id="PRO_5042142135" description="Peptidase M14 domain-containing protein" evidence="12">
    <location>
        <begin position="27"/>
        <end position="440"/>
    </location>
</feature>
<protein>
    <recommendedName>
        <fullName evidence="13">Peptidase M14 domain-containing protein</fullName>
    </recommendedName>
</protein>
<proteinExistence type="inferred from homology"/>
<dbReference type="PRINTS" id="PR00765">
    <property type="entry name" value="CRBOXYPTASEA"/>
</dbReference>